<dbReference type="RefSeq" id="WP_281095050.1">
    <property type="nucleotide sequence ID" value="NZ_JARYZI010000009.1"/>
</dbReference>
<name>A0ABT6NFK3_9FIRM</name>
<evidence type="ECO:0000313" key="4">
    <source>
        <dbReference type="EMBL" id="MDH8679153.1"/>
    </source>
</evidence>
<dbReference type="Pfam" id="PF00155">
    <property type="entry name" value="Aminotran_1_2"/>
    <property type="match status" value="1"/>
</dbReference>
<sequence length="351" mass="40485">MNFHGGQLKQSGVMDFSVNIPSIPFEETYRDLLIRSIDQLVDYPEIDGVTARNCVASILDIDPRQVVLGNGATDLIYLISRSNRFGKVGILEPTFTEYERALKQEGTLIHPIALIEESDTFDLQAEVIAAEINQNQLEALFICNPNNPTGHLISAVKLEQILRQVDYKSFVLVIDESFIEFKAHKGHQEAMKNLINRYNIVIIRSMTKTYRVPGLRIGYIFGTMKVIEKITNARDPWALNHFALMSIPYFMEQQDFVLNLQKWCLAESEYMQEELKSIKNLSVYQNEANFILIKIPEDKSKDFYEKMIYSGIHLRKCTDFKGLGNRYFRLAIMNRKQNSNLIKILREALND</sequence>
<dbReference type="Gene3D" id="3.40.640.10">
    <property type="entry name" value="Type I PLP-dependent aspartate aminotransferase-like (Major domain)"/>
    <property type="match status" value="1"/>
</dbReference>
<dbReference type="PANTHER" id="PTHR42885:SF1">
    <property type="entry name" value="THREONINE-PHOSPHATE DECARBOXYLASE"/>
    <property type="match status" value="1"/>
</dbReference>
<organism evidence="4 5">
    <name type="scientific">Fusibacter bizertensis</name>
    <dbReference type="NCBI Taxonomy" id="1488331"/>
    <lineage>
        <taxon>Bacteria</taxon>
        <taxon>Bacillati</taxon>
        <taxon>Bacillota</taxon>
        <taxon>Clostridia</taxon>
        <taxon>Eubacteriales</taxon>
        <taxon>Eubacteriales Family XII. Incertae Sedis</taxon>
        <taxon>Fusibacter</taxon>
    </lineage>
</organism>
<evidence type="ECO:0000256" key="2">
    <source>
        <dbReference type="ARBA" id="ARBA00022898"/>
    </source>
</evidence>
<feature type="domain" description="Aminotransferase class I/classII large" evidence="3">
    <location>
        <begin position="14"/>
        <end position="343"/>
    </location>
</feature>
<keyword evidence="2" id="KW-0663">Pyridoxal phosphate</keyword>
<dbReference type="SUPFAM" id="SSF53383">
    <property type="entry name" value="PLP-dependent transferases"/>
    <property type="match status" value="1"/>
</dbReference>
<proteinExistence type="predicted"/>
<dbReference type="EMBL" id="JARYZI010000009">
    <property type="protein sequence ID" value="MDH8679153.1"/>
    <property type="molecule type" value="Genomic_DNA"/>
</dbReference>
<dbReference type="EC" id="2.6.1.9" evidence="4"/>
<keyword evidence="4" id="KW-0808">Transferase</keyword>
<accession>A0ABT6NFK3</accession>
<evidence type="ECO:0000313" key="5">
    <source>
        <dbReference type="Proteomes" id="UP001158045"/>
    </source>
</evidence>
<dbReference type="InterPro" id="IPR015422">
    <property type="entry name" value="PyrdxlP-dep_Trfase_small"/>
</dbReference>
<gene>
    <name evidence="4" type="ORF">QE109_13415</name>
</gene>
<dbReference type="GO" id="GO:0004400">
    <property type="term" value="F:histidinol-phosphate transaminase activity"/>
    <property type="evidence" value="ECO:0007669"/>
    <property type="project" value="UniProtKB-EC"/>
</dbReference>
<keyword evidence="4" id="KW-0032">Aminotransferase</keyword>
<dbReference type="InterPro" id="IPR015421">
    <property type="entry name" value="PyrdxlP-dep_Trfase_major"/>
</dbReference>
<protein>
    <submittedName>
        <fullName evidence="4">Histidinol-phosphate transaminase</fullName>
        <ecNumber evidence="4">2.6.1.9</ecNumber>
    </submittedName>
</protein>
<dbReference type="Proteomes" id="UP001158045">
    <property type="component" value="Unassembled WGS sequence"/>
</dbReference>
<keyword evidence="5" id="KW-1185">Reference proteome</keyword>
<dbReference type="InterPro" id="IPR004839">
    <property type="entry name" value="Aminotransferase_I/II_large"/>
</dbReference>
<dbReference type="Gene3D" id="3.90.1150.10">
    <property type="entry name" value="Aspartate Aminotransferase, domain 1"/>
    <property type="match status" value="1"/>
</dbReference>
<reference evidence="4 5" key="1">
    <citation type="submission" date="2023-04" db="EMBL/GenBank/DDBJ databases">
        <title>Fusibacter bizertensis strain WBS, isolated from littoral bottom sediments of the Arctic seas - biochemical and genomic analysis.</title>
        <authorList>
            <person name="Brioukhanov A.L."/>
        </authorList>
    </citation>
    <scope>NUCLEOTIDE SEQUENCE [LARGE SCALE GENOMIC DNA]</scope>
    <source>
        <strain evidence="4 5">WBS</strain>
    </source>
</reference>
<evidence type="ECO:0000259" key="3">
    <source>
        <dbReference type="Pfam" id="PF00155"/>
    </source>
</evidence>
<dbReference type="InterPro" id="IPR015424">
    <property type="entry name" value="PyrdxlP-dep_Trfase"/>
</dbReference>
<dbReference type="PANTHER" id="PTHR42885">
    <property type="entry name" value="HISTIDINOL-PHOSPHATE AMINOTRANSFERASE-RELATED"/>
    <property type="match status" value="1"/>
</dbReference>
<dbReference type="CDD" id="cd00609">
    <property type="entry name" value="AAT_like"/>
    <property type="match status" value="1"/>
</dbReference>
<comment type="cofactor">
    <cofactor evidence="1">
        <name>pyridoxal 5'-phosphate</name>
        <dbReference type="ChEBI" id="CHEBI:597326"/>
    </cofactor>
</comment>
<comment type="caution">
    <text evidence="4">The sequence shown here is derived from an EMBL/GenBank/DDBJ whole genome shotgun (WGS) entry which is preliminary data.</text>
</comment>
<evidence type="ECO:0000256" key="1">
    <source>
        <dbReference type="ARBA" id="ARBA00001933"/>
    </source>
</evidence>